<feature type="non-terminal residue" evidence="1">
    <location>
        <position position="254"/>
    </location>
</feature>
<name>A0AAN5CU43_9BILA</name>
<feature type="non-terminal residue" evidence="1">
    <location>
        <position position="1"/>
    </location>
</feature>
<evidence type="ECO:0000313" key="2">
    <source>
        <dbReference type="Proteomes" id="UP001328107"/>
    </source>
</evidence>
<sequence length="254" mass="28453">GEIVSDVSVVLDAVLDYDGLPVRDRDRHSIREGRGLGEFGEKLQREALENRGANDDIHGLECIIGRDRVGELVDGLSLVSSGCEFHSRRGRRDGQHVTERRLILDDLRELARGHRDDQGVLVVFGSELLLVDHLRQPHFDALLSLSSIVEDEGCAVAVDVIVVLDQARITVIRALERLTHIGQTDSNVDVAVSSVLVEEPALQSQRDQGDVRSVHRLKAHRRGREFEGSHVHQLLDGLHNLFEEFSRGQLRFEH</sequence>
<dbReference type="AlphaFoldDB" id="A0AAN5CU43"/>
<gene>
    <name evidence="1" type="ORF">PMAYCL1PPCAC_20839</name>
</gene>
<evidence type="ECO:0000313" key="1">
    <source>
        <dbReference type="EMBL" id="GMR50644.1"/>
    </source>
</evidence>
<dbReference type="EMBL" id="BTRK01000004">
    <property type="protein sequence ID" value="GMR50644.1"/>
    <property type="molecule type" value="Genomic_DNA"/>
</dbReference>
<reference evidence="2" key="1">
    <citation type="submission" date="2022-10" db="EMBL/GenBank/DDBJ databases">
        <title>Genome assembly of Pristionchus species.</title>
        <authorList>
            <person name="Yoshida K."/>
            <person name="Sommer R.J."/>
        </authorList>
    </citation>
    <scope>NUCLEOTIDE SEQUENCE [LARGE SCALE GENOMIC DNA]</scope>
    <source>
        <strain evidence="2">RS5460</strain>
    </source>
</reference>
<accession>A0AAN5CU43</accession>
<dbReference type="Proteomes" id="UP001328107">
    <property type="component" value="Unassembled WGS sequence"/>
</dbReference>
<keyword evidence="2" id="KW-1185">Reference proteome</keyword>
<proteinExistence type="predicted"/>
<comment type="caution">
    <text evidence="1">The sequence shown here is derived from an EMBL/GenBank/DDBJ whole genome shotgun (WGS) entry which is preliminary data.</text>
</comment>
<protein>
    <submittedName>
        <fullName evidence="1">Uncharacterized protein</fullName>
    </submittedName>
</protein>
<organism evidence="1 2">
    <name type="scientific">Pristionchus mayeri</name>
    <dbReference type="NCBI Taxonomy" id="1317129"/>
    <lineage>
        <taxon>Eukaryota</taxon>
        <taxon>Metazoa</taxon>
        <taxon>Ecdysozoa</taxon>
        <taxon>Nematoda</taxon>
        <taxon>Chromadorea</taxon>
        <taxon>Rhabditida</taxon>
        <taxon>Rhabditina</taxon>
        <taxon>Diplogasteromorpha</taxon>
        <taxon>Diplogasteroidea</taxon>
        <taxon>Neodiplogasteridae</taxon>
        <taxon>Pristionchus</taxon>
    </lineage>
</organism>